<organism evidence="1 2">
    <name type="scientific">Labeo rohita</name>
    <name type="common">Indian major carp</name>
    <name type="synonym">Cyprinus rohita</name>
    <dbReference type="NCBI Taxonomy" id="84645"/>
    <lineage>
        <taxon>Eukaryota</taxon>
        <taxon>Metazoa</taxon>
        <taxon>Chordata</taxon>
        <taxon>Craniata</taxon>
        <taxon>Vertebrata</taxon>
        <taxon>Euteleostomi</taxon>
        <taxon>Actinopterygii</taxon>
        <taxon>Neopterygii</taxon>
        <taxon>Teleostei</taxon>
        <taxon>Ostariophysi</taxon>
        <taxon>Cypriniformes</taxon>
        <taxon>Cyprinidae</taxon>
        <taxon>Labeoninae</taxon>
        <taxon>Labeonini</taxon>
        <taxon>Labeo</taxon>
    </lineage>
</organism>
<accession>A0A498MH44</accession>
<reference evidence="1 2" key="1">
    <citation type="submission" date="2018-03" db="EMBL/GenBank/DDBJ databases">
        <title>Draft genome sequence of Rohu Carp (Labeo rohita).</title>
        <authorList>
            <person name="Das P."/>
            <person name="Kushwaha B."/>
            <person name="Joshi C.G."/>
            <person name="Kumar D."/>
            <person name="Nagpure N.S."/>
            <person name="Sahoo L."/>
            <person name="Das S.P."/>
            <person name="Bit A."/>
            <person name="Patnaik S."/>
            <person name="Meher P.K."/>
            <person name="Jayasankar P."/>
            <person name="Koringa P.G."/>
            <person name="Patel N.V."/>
            <person name="Hinsu A.T."/>
            <person name="Kumar R."/>
            <person name="Pandey M."/>
            <person name="Agarwal S."/>
            <person name="Srivastava S."/>
            <person name="Singh M."/>
            <person name="Iquebal M.A."/>
            <person name="Jaiswal S."/>
            <person name="Angadi U.B."/>
            <person name="Kumar N."/>
            <person name="Raza M."/>
            <person name="Shah T.M."/>
            <person name="Rai A."/>
            <person name="Jena J.K."/>
        </authorList>
    </citation>
    <scope>NUCLEOTIDE SEQUENCE [LARGE SCALE GENOMIC DNA]</scope>
    <source>
        <strain evidence="1">DASCIFA01</strain>
        <tissue evidence="1">Testis</tissue>
    </source>
</reference>
<dbReference type="Proteomes" id="UP000290572">
    <property type="component" value="Unassembled WGS sequence"/>
</dbReference>
<keyword evidence="2" id="KW-1185">Reference proteome</keyword>
<name>A0A498MH44_LABRO</name>
<comment type="caution">
    <text evidence="1">The sequence shown here is derived from an EMBL/GenBank/DDBJ whole genome shotgun (WGS) entry which is preliminary data.</text>
</comment>
<protein>
    <submittedName>
        <fullName evidence="1">Putative anoctamin-2-like protein</fullName>
    </submittedName>
</protein>
<dbReference type="EMBL" id="QBIY01012637">
    <property type="protein sequence ID" value="RXN20609.1"/>
    <property type="molecule type" value="Genomic_DNA"/>
</dbReference>
<evidence type="ECO:0000313" key="1">
    <source>
        <dbReference type="EMBL" id="RXN20609.1"/>
    </source>
</evidence>
<proteinExistence type="predicted"/>
<gene>
    <name evidence="1" type="ORF">ROHU_036850</name>
</gene>
<sequence>MSRRRNNMFCTWITWQNAQHTHTHTHTCTFADSAEEPFEDTCISSPQSTRETYKGYYGEKSRQYNTFQSSGS</sequence>
<evidence type="ECO:0000313" key="2">
    <source>
        <dbReference type="Proteomes" id="UP000290572"/>
    </source>
</evidence>
<dbReference type="AlphaFoldDB" id="A0A498MH44"/>